<feature type="compositionally biased region" description="Basic residues" evidence="6">
    <location>
        <begin position="20"/>
        <end position="29"/>
    </location>
</feature>
<feature type="domain" description="TCP" evidence="7">
    <location>
        <begin position="22"/>
        <end position="76"/>
    </location>
</feature>
<evidence type="ECO:0000256" key="2">
    <source>
        <dbReference type="ARBA" id="ARBA00023015"/>
    </source>
</evidence>
<dbReference type="Pfam" id="PF03634">
    <property type="entry name" value="TCP"/>
    <property type="match status" value="1"/>
</dbReference>
<dbReference type="GO" id="GO:0043565">
    <property type="term" value="F:sequence-specific DNA binding"/>
    <property type="evidence" value="ECO:0007669"/>
    <property type="project" value="TreeGrafter"/>
</dbReference>
<dbReference type="GO" id="GO:0005634">
    <property type="term" value="C:nucleus"/>
    <property type="evidence" value="ECO:0007669"/>
    <property type="project" value="UniProtKB-SubCell"/>
</dbReference>
<evidence type="ECO:0000256" key="5">
    <source>
        <dbReference type="ARBA" id="ARBA00023242"/>
    </source>
</evidence>
<keyword evidence="2" id="KW-0805">Transcription regulation</keyword>
<evidence type="ECO:0000256" key="3">
    <source>
        <dbReference type="ARBA" id="ARBA00023125"/>
    </source>
</evidence>
<dbReference type="PANTHER" id="PTHR31072:SF243">
    <property type="entry name" value="TRANSCRIPTION FACTOR PCF1-LIKE"/>
    <property type="match status" value="1"/>
</dbReference>
<dbReference type="GO" id="GO:0003700">
    <property type="term" value="F:DNA-binding transcription factor activity"/>
    <property type="evidence" value="ECO:0007669"/>
    <property type="project" value="InterPro"/>
</dbReference>
<protein>
    <recommendedName>
        <fullName evidence="7">TCP domain-containing protein</fullName>
    </recommendedName>
</protein>
<dbReference type="InterPro" id="IPR017887">
    <property type="entry name" value="TF_TCP_subgr"/>
</dbReference>
<feature type="compositionally biased region" description="Polar residues" evidence="6">
    <location>
        <begin position="1"/>
        <end position="16"/>
    </location>
</feature>
<keyword evidence="9" id="KW-1185">Reference proteome</keyword>
<evidence type="ECO:0000313" key="8">
    <source>
        <dbReference type="EMBL" id="CAJ1979272.1"/>
    </source>
</evidence>
<dbReference type="InterPro" id="IPR005333">
    <property type="entry name" value="Transcription_factor_TCP"/>
</dbReference>
<evidence type="ECO:0000256" key="4">
    <source>
        <dbReference type="ARBA" id="ARBA00023163"/>
    </source>
</evidence>
<keyword evidence="4" id="KW-0804">Transcription</keyword>
<dbReference type="AlphaFoldDB" id="A0AA86W5Z4"/>
<accession>A0AA86W5Z4</accession>
<evidence type="ECO:0000256" key="1">
    <source>
        <dbReference type="ARBA" id="ARBA00004123"/>
    </source>
</evidence>
<evidence type="ECO:0000313" key="9">
    <source>
        <dbReference type="Proteomes" id="UP001189624"/>
    </source>
</evidence>
<evidence type="ECO:0000256" key="6">
    <source>
        <dbReference type="SAM" id="MobiDB-lite"/>
    </source>
</evidence>
<dbReference type="Gramene" id="rna-AYBTSS11_LOCUS31486">
    <property type="protein sequence ID" value="CAJ1979272.1"/>
    <property type="gene ID" value="gene-AYBTSS11_LOCUS31486"/>
</dbReference>
<proteinExistence type="predicted"/>
<dbReference type="EMBL" id="OY731408">
    <property type="protein sequence ID" value="CAJ1979272.1"/>
    <property type="molecule type" value="Genomic_DNA"/>
</dbReference>
<reference evidence="8" key="1">
    <citation type="submission" date="2023-10" db="EMBL/GenBank/DDBJ databases">
        <authorList>
            <person name="Domelevo Entfellner J.-B."/>
        </authorList>
    </citation>
    <scope>NUCLEOTIDE SEQUENCE</scope>
</reference>
<dbReference type="PROSITE" id="PS51369">
    <property type="entry name" value="TCP"/>
    <property type="match status" value="1"/>
</dbReference>
<organism evidence="8 9">
    <name type="scientific">Sphenostylis stenocarpa</name>
    <dbReference type="NCBI Taxonomy" id="92480"/>
    <lineage>
        <taxon>Eukaryota</taxon>
        <taxon>Viridiplantae</taxon>
        <taxon>Streptophyta</taxon>
        <taxon>Embryophyta</taxon>
        <taxon>Tracheophyta</taxon>
        <taxon>Spermatophyta</taxon>
        <taxon>Magnoliopsida</taxon>
        <taxon>eudicotyledons</taxon>
        <taxon>Gunneridae</taxon>
        <taxon>Pentapetalae</taxon>
        <taxon>rosids</taxon>
        <taxon>fabids</taxon>
        <taxon>Fabales</taxon>
        <taxon>Fabaceae</taxon>
        <taxon>Papilionoideae</taxon>
        <taxon>50 kb inversion clade</taxon>
        <taxon>NPAAA clade</taxon>
        <taxon>indigoferoid/millettioid clade</taxon>
        <taxon>Phaseoleae</taxon>
        <taxon>Sphenostylis</taxon>
    </lineage>
</organism>
<keyword evidence="5" id="KW-0539">Nucleus</keyword>
<gene>
    <name evidence="8" type="ORF">AYBTSS11_LOCUS31486</name>
</gene>
<feature type="region of interest" description="Disordered" evidence="6">
    <location>
        <begin position="1"/>
        <end position="29"/>
    </location>
</feature>
<name>A0AA86W5Z4_9FABA</name>
<dbReference type="PANTHER" id="PTHR31072">
    <property type="entry name" value="TRANSCRIPTION FACTOR TCP4-RELATED"/>
    <property type="match status" value="1"/>
</dbReference>
<comment type="subcellular location">
    <subcellularLocation>
        <location evidence="1">Nucleus</location>
    </subcellularLocation>
</comment>
<sequence>MDSNTPAPLKPTNTKLPSLRAKKDRHTKVNGRERRVLLPPLCAARIFQLTRELGYKTHGETIGWLLRQAEPSIIASTGTGISPSMAAVTSSTSPSSLPLPPPLPSEDTNVVVGLHANSVDVSVDNEINSKETFLPLDFDVFSNFNVEFSAAEIEMLQSLMTRLG</sequence>
<keyword evidence="3" id="KW-0238">DNA-binding</keyword>
<dbReference type="Proteomes" id="UP001189624">
    <property type="component" value="Chromosome 11"/>
</dbReference>
<evidence type="ECO:0000259" key="7">
    <source>
        <dbReference type="PROSITE" id="PS51369"/>
    </source>
</evidence>